<dbReference type="EMBL" id="WBKA01000002">
    <property type="protein sequence ID" value="KAB1632981.1"/>
    <property type="molecule type" value="Genomic_DNA"/>
</dbReference>
<keyword evidence="6 10" id="KW-0573">Peptidoglycan synthesis</keyword>
<keyword evidence="1 10" id="KW-1003">Cell membrane</keyword>
<comment type="similarity">
    <text evidence="10">Belongs to the glycosyltransferase 28 family. MurG subfamily.</text>
</comment>
<reference evidence="13 14" key="1">
    <citation type="submission" date="2019-09" db="EMBL/GenBank/DDBJ databases">
        <title>Phylogeny of genus Pseudoclavibacter and closely related genus.</title>
        <authorList>
            <person name="Li Y."/>
        </authorList>
    </citation>
    <scope>NUCLEOTIDE SEQUENCE [LARGE SCALE GENOMIC DNA]</scope>
    <source>
        <strain evidence="13 14">JCM 16921</strain>
    </source>
</reference>
<feature type="binding site" evidence="10">
    <location>
        <begin position="11"/>
        <end position="13"/>
    </location>
    <ligand>
        <name>UDP-N-acetyl-alpha-D-glucosamine</name>
        <dbReference type="ChEBI" id="CHEBI:57705"/>
    </ligand>
</feature>
<dbReference type="PANTHER" id="PTHR21015:SF22">
    <property type="entry name" value="GLYCOSYLTRANSFERASE"/>
    <property type="match status" value="1"/>
</dbReference>
<keyword evidence="8 10" id="KW-0131">Cell cycle</keyword>
<feature type="binding site" evidence="10">
    <location>
        <position position="202"/>
    </location>
    <ligand>
        <name>UDP-N-acetyl-alpha-D-glucosamine</name>
        <dbReference type="ChEBI" id="CHEBI:57705"/>
    </ligand>
</feature>
<dbReference type="AlphaFoldDB" id="A0A7C8BNT9"/>
<keyword evidence="4 10" id="KW-0808">Transferase</keyword>
<dbReference type="GO" id="GO:0050511">
    <property type="term" value="F:undecaprenyldiphospho-muramoylpentapeptide beta-N-acetylglucosaminyltransferase activity"/>
    <property type="evidence" value="ECO:0007669"/>
    <property type="project" value="UniProtKB-UniRule"/>
</dbReference>
<comment type="function">
    <text evidence="10">Cell wall formation. Catalyzes the transfer of a GlcNAc subunit on undecaprenyl-pyrophosphoryl-MurNAc-pentapeptide (lipid intermediate I) to form undecaprenyl-pyrophosphoryl-MurNAc-(pentapeptide)GlcNAc (lipid intermediate II).</text>
</comment>
<evidence type="ECO:0000259" key="12">
    <source>
        <dbReference type="Pfam" id="PF04101"/>
    </source>
</evidence>
<protein>
    <recommendedName>
        <fullName evidence="10">UDP-N-acetylglucosamine--N-acetylmuramyl-(pentapeptide) pyrophosphoryl-undecaprenol N-acetylglucosamine transferase</fullName>
        <ecNumber evidence="10">2.4.1.227</ecNumber>
    </recommendedName>
    <alternativeName>
        <fullName evidence="10">Undecaprenyl-PP-MurNAc-pentapeptide-UDPGlcNAc GlcNAc transferase</fullName>
    </alternativeName>
</protein>
<evidence type="ECO:0000256" key="7">
    <source>
        <dbReference type="ARBA" id="ARBA00023136"/>
    </source>
</evidence>
<dbReference type="InterPro" id="IPR007235">
    <property type="entry name" value="Glyco_trans_28_C"/>
</dbReference>
<dbReference type="GO" id="GO:0005886">
    <property type="term" value="C:plasma membrane"/>
    <property type="evidence" value="ECO:0007669"/>
    <property type="project" value="UniProtKB-SubCell"/>
</dbReference>
<dbReference type="HAMAP" id="MF_00033">
    <property type="entry name" value="MurG"/>
    <property type="match status" value="1"/>
</dbReference>
<dbReference type="Pfam" id="PF04101">
    <property type="entry name" value="Glyco_tran_28_C"/>
    <property type="match status" value="1"/>
</dbReference>
<comment type="subcellular location">
    <subcellularLocation>
        <location evidence="10">Cell membrane</location>
        <topology evidence="10">Peripheral membrane protein</topology>
        <orientation evidence="10">Cytoplasmic side</orientation>
    </subcellularLocation>
</comment>
<accession>A0A7C8BNT9</accession>
<dbReference type="PANTHER" id="PTHR21015">
    <property type="entry name" value="UDP-N-ACETYLGLUCOSAMINE--N-ACETYLMURAMYL-(PENTAPEPTIDE) PYROPHOSPHORYL-UNDECAPRENOL N-ACETYLGLUCOSAMINE TRANSFERASE 1"/>
    <property type="match status" value="1"/>
</dbReference>
<dbReference type="RefSeq" id="WP_158035903.1">
    <property type="nucleotide sequence ID" value="NZ_BAAAZV010000003.1"/>
</dbReference>
<evidence type="ECO:0000256" key="9">
    <source>
        <dbReference type="ARBA" id="ARBA00023316"/>
    </source>
</evidence>
<dbReference type="InterPro" id="IPR006009">
    <property type="entry name" value="GlcNAc_MurG"/>
</dbReference>
<evidence type="ECO:0000256" key="5">
    <source>
        <dbReference type="ARBA" id="ARBA00022960"/>
    </source>
</evidence>
<feature type="binding site" evidence="10">
    <location>
        <position position="162"/>
    </location>
    <ligand>
        <name>UDP-N-acetyl-alpha-D-glucosamine</name>
        <dbReference type="ChEBI" id="CHEBI:57705"/>
    </ligand>
</feature>
<evidence type="ECO:0000256" key="4">
    <source>
        <dbReference type="ARBA" id="ARBA00022679"/>
    </source>
</evidence>
<name>A0A7C8BNT9_9MICO</name>
<dbReference type="Pfam" id="PF03033">
    <property type="entry name" value="Glyco_transf_28"/>
    <property type="match status" value="1"/>
</dbReference>
<evidence type="ECO:0000313" key="13">
    <source>
        <dbReference type="EMBL" id="KAB1632981.1"/>
    </source>
</evidence>
<dbReference type="GO" id="GO:0071555">
    <property type="term" value="P:cell wall organization"/>
    <property type="evidence" value="ECO:0007669"/>
    <property type="project" value="UniProtKB-KW"/>
</dbReference>
<dbReference type="SUPFAM" id="SSF53756">
    <property type="entry name" value="UDP-Glycosyltransferase/glycogen phosphorylase"/>
    <property type="match status" value="1"/>
</dbReference>
<feature type="binding site" evidence="10">
    <location>
        <position position="294"/>
    </location>
    <ligand>
        <name>UDP-N-acetyl-alpha-D-glucosamine</name>
        <dbReference type="ChEBI" id="CHEBI:57705"/>
    </ligand>
</feature>
<keyword evidence="9 10" id="KW-0961">Cell wall biogenesis/degradation</keyword>
<evidence type="ECO:0000256" key="3">
    <source>
        <dbReference type="ARBA" id="ARBA00022676"/>
    </source>
</evidence>
<evidence type="ECO:0000313" key="14">
    <source>
        <dbReference type="Proteomes" id="UP000481339"/>
    </source>
</evidence>
<keyword evidence="5 10" id="KW-0133">Cell shape</keyword>
<comment type="caution">
    <text evidence="10">Lacks conserved residue(s) required for the propagation of feature annotation.</text>
</comment>
<dbReference type="InterPro" id="IPR004276">
    <property type="entry name" value="GlycoTrans_28_N"/>
</dbReference>
<evidence type="ECO:0000256" key="2">
    <source>
        <dbReference type="ARBA" id="ARBA00022618"/>
    </source>
</evidence>
<dbReference type="GO" id="GO:0009252">
    <property type="term" value="P:peptidoglycan biosynthetic process"/>
    <property type="evidence" value="ECO:0007669"/>
    <property type="project" value="UniProtKB-UniRule"/>
</dbReference>
<sequence length="370" mass="38658">MTTYLLAGGGTAGHVNPLLATADALRERHPDAEIIVLGTAEGLEARLVPQRGYELVTIPKLPFPRRPTPGALAFPARLRRVVRRVRGLIASRGVSVVAGFGGYASAPAYLAAHRQQVPFVIHEANARPGLANRLGARRAARVATALPGTPLPRAEVVGMPLRPEISRLALARSRGDDRALVAAGRRALGLDDRPVLLVTGGSLGARHINRVLVEAAQAIVDAGWQVVHIAGTRGDVVDPGVSGYHLLAYCDDMQDALAVAGLAISRSGASTVSELSALAVPAVYVPYPHGNGEQELNARPAVVAGAARLVADARLDAAWIDAELQPLLADPATRARMRRAARGIGIVDAADRLAAMVDDAAAGRGRGDEE</sequence>
<gene>
    <name evidence="10" type="primary">murG</name>
    <name evidence="13" type="ORF">F8O02_03770</name>
</gene>
<comment type="catalytic activity">
    <reaction evidence="10">
        <text>di-trans,octa-cis-undecaprenyl diphospho-N-acetyl-alpha-D-muramoyl-L-alanyl-D-glutamyl-meso-2,6-diaminopimeloyl-D-alanyl-D-alanine + UDP-N-acetyl-alpha-D-glucosamine = di-trans,octa-cis-undecaprenyl diphospho-[N-acetyl-alpha-D-glucosaminyl-(1-&gt;4)]-N-acetyl-alpha-D-muramoyl-L-alanyl-D-glutamyl-meso-2,6-diaminopimeloyl-D-alanyl-D-alanine + UDP + H(+)</text>
        <dbReference type="Rhea" id="RHEA:31227"/>
        <dbReference type="ChEBI" id="CHEBI:15378"/>
        <dbReference type="ChEBI" id="CHEBI:57705"/>
        <dbReference type="ChEBI" id="CHEBI:58223"/>
        <dbReference type="ChEBI" id="CHEBI:61387"/>
        <dbReference type="ChEBI" id="CHEBI:61388"/>
        <dbReference type="EC" id="2.4.1.227"/>
    </reaction>
</comment>
<comment type="caution">
    <text evidence="13">The sequence shown here is derived from an EMBL/GenBank/DDBJ whole genome shotgun (WGS) entry which is preliminary data.</text>
</comment>
<organism evidence="13 14">
    <name type="scientific">Pseudoclavibacter caeni</name>
    <dbReference type="NCBI Taxonomy" id="908846"/>
    <lineage>
        <taxon>Bacteria</taxon>
        <taxon>Bacillati</taxon>
        <taxon>Actinomycetota</taxon>
        <taxon>Actinomycetes</taxon>
        <taxon>Micrococcales</taxon>
        <taxon>Microbacteriaceae</taxon>
        <taxon>Pseudoclavibacter</taxon>
    </lineage>
</organism>
<keyword evidence="14" id="KW-1185">Reference proteome</keyword>
<dbReference type="Gene3D" id="3.40.50.2000">
    <property type="entry name" value="Glycogen Phosphorylase B"/>
    <property type="match status" value="2"/>
</dbReference>
<feature type="binding site" evidence="10">
    <location>
        <position position="125"/>
    </location>
    <ligand>
        <name>UDP-N-acetyl-alpha-D-glucosamine</name>
        <dbReference type="ChEBI" id="CHEBI:57705"/>
    </ligand>
</feature>
<evidence type="ECO:0000256" key="10">
    <source>
        <dbReference type="HAMAP-Rule" id="MF_00033"/>
    </source>
</evidence>
<evidence type="ECO:0000256" key="8">
    <source>
        <dbReference type="ARBA" id="ARBA00023306"/>
    </source>
</evidence>
<dbReference type="GO" id="GO:0051301">
    <property type="term" value="P:cell division"/>
    <property type="evidence" value="ECO:0007669"/>
    <property type="project" value="UniProtKB-KW"/>
</dbReference>
<evidence type="ECO:0000256" key="1">
    <source>
        <dbReference type="ARBA" id="ARBA00022475"/>
    </source>
</evidence>
<dbReference type="UniPathway" id="UPA00219"/>
<comment type="pathway">
    <text evidence="10">Cell wall biogenesis; peptidoglycan biosynthesis.</text>
</comment>
<dbReference type="EC" id="2.4.1.227" evidence="10"/>
<keyword evidence="2 10" id="KW-0132">Cell division</keyword>
<keyword evidence="7 10" id="KW-0472">Membrane</keyword>
<feature type="domain" description="Glycosyltransferase family 28 N-terminal" evidence="11">
    <location>
        <begin position="5"/>
        <end position="143"/>
    </location>
</feature>
<keyword evidence="3 10" id="KW-0328">Glycosyltransferase</keyword>
<evidence type="ECO:0000259" key="11">
    <source>
        <dbReference type="Pfam" id="PF03033"/>
    </source>
</evidence>
<dbReference type="GO" id="GO:0005975">
    <property type="term" value="P:carbohydrate metabolic process"/>
    <property type="evidence" value="ECO:0007669"/>
    <property type="project" value="InterPro"/>
</dbReference>
<evidence type="ECO:0000256" key="6">
    <source>
        <dbReference type="ARBA" id="ARBA00022984"/>
    </source>
</evidence>
<dbReference type="GO" id="GO:0008360">
    <property type="term" value="P:regulation of cell shape"/>
    <property type="evidence" value="ECO:0007669"/>
    <property type="project" value="UniProtKB-KW"/>
</dbReference>
<feature type="domain" description="Glycosyl transferase family 28 C-terminal" evidence="12">
    <location>
        <begin position="195"/>
        <end position="352"/>
    </location>
</feature>
<dbReference type="CDD" id="cd03785">
    <property type="entry name" value="GT28_MurG"/>
    <property type="match status" value="1"/>
</dbReference>
<dbReference type="Proteomes" id="UP000481339">
    <property type="component" value="Unassembled WGS sequence"/>
</dbReference>
<proteinExistence type="inferred from homology"/>
<dbReference type="OrthoDB" id="9808936at2"/>